<dbReference type="PROSITE" id="PS00491">
    <property type="entry name" value="PROLINE_PEPTIDASE"/>
    <property type="match status" value="1"/>
</dbReference>
<evidence type="ECO:0000313" key="7">
    <source>
        <dbReference type="EMBL" id="AKV73362.1"/>
    </source>
</evidence>
<dbReference type="InterPro" id="IPR029149">
    <property type="entry name" value="Creatin/AminoP/Spt16_N"/>
</dbReference>
<organism evidence="6 12">
    <name type="scientific">Metallosphaera sedula</name>
    <dbReference type="NCBI Taxonomy" id="43687"/>
    <lineage>
        <taxon>Archaea</taxon>
        <taxon>Thermoproteota</taxon>
        <taxon>Thermoprotei</taxon>
        <taxon>Sulfolobales</taxon>
        <taxon>Sulfolobaceae</taxon>
        <taxon>Metallosphaera</taxon>
    </lineage>
</organism>
<dbReference type="Gene3D" id="3.40.350.10">
    <property type="entry name" value="Creatinase/prolidase N-terminal domain"/>
    <property type="match status" value="1"/>
</dbReference>
<dbReference type="InterPro" id="IPR000994">
    <property type="entry name" value="Pept_M24"/>
</dbReference>
<dbReference type="SUPFAM" id="SSF55920">
    <property type="entry name" value="Creatinase/aminopeptidase"/>
    <property type="match status" value="1"/>
</dbReference>
<dbReference type="EMBL" id="CP012174">
    <property type="protein sequence ID" value="AKV77852.1"/>
    <property type="molecule type" value="Genomic_DNA"/>
</dbReference>
<dbReference type="OMA" id="KYERYCS"/>
<evidence type="ECO:0000313" key="12">
    <source>
        <dbReference type="Proteomes" id="UP000029084"/>
    </source>
</evidence>
<dbReference type="Gene3D" id="3.90.230.10">
    <property type="entry name" value="Creatinase/methionine aminopeptidase superfamily"/>
    <property type="match status" value="1"/>
</dbReference>
<dbReference type="OrthoDB" id="1346at2157"/>
<evidence type="ECO:0000313" key="13">
    <source>
        <dbReference type="Proteomes" id="UP000056255"/>
    </source>
</evidence>
<dbReference type="Proteomes" id="UP000056255">
    <property type="component" value="Chromosome"/>
</dbReference>
<evidence type="ECO:0000256" key="2">
    <source>
        <dbReference type="ARBA" id="ARBA00022801"/>
    </source>
</evidence>
<dbReference type="GeneID" id="97614774"/>
<dbReference type="EMBL" id="CP012172">
    <property type="protein sequence ID" value="AKV73362.1"/>
    <property type="molecule type" value="Genomic_DNA"/>
</dbReference>
<dbReference type="RefSeq" id="WP_011921334.1">
    <property type="nucleotide sequence ID" value="NZ_AP019770.1"/>
</dbReference>
<dbReference type="InterPro" id="IPR001131">
    <property type="entry name" value="Peptidase_M24B_aminopep-P_CS"/>
</dbReference>
<dbReference type="GO" id="GO:0046872">
    <property type="term" value="F:metal ion binding"/>
    <property type="evidence" value="ECO:0007669"/>
    <property type="project" value="UniProtKB-KW"/>
</dbReference>
<dbReference type="InterPro" id="IPR050659">
    <property type="entry name" value="Peptidase_M24B"/>
</dbReference>
<comment type="similarity">
    <text evidence="3">Belongs to the peptidase M24B family.</text>
</comment>
<evidence type="ECO:0000259" key="5">
    <source>
        <dbReference type="Pfam" id="PF01321"/>
    </source>
</evidence>
<dbReference type="Proteomes" id="UP000068832">
    <property type="component" value="Chromosome"/>
</dbReference>
<dbReference type="EMBL" id="CP012175">
    <property type="protein sequence ID" value="AKV80097.1"/>
    <property type="molecule type" value="Genomic_DNA"/>
</dbReference>
<dbReference type="Proteomes" id="UP000062475">
    <property type="component" value="Chromosome"/>
</dbReference>
<dbReference type="Pfam" id="PF00557">
    <property type="entry name" value="Peptidase_M24"/>
    <property type="match status" value="1"/>
</dbReference>
<dbReference type="InterPro" id="IPR036005">
    <property type="entry name" value="Creatinase/aminopeptidase-like"/>
</dbReference>
<evidence type="ECO:0000313" key="17">
    <source>
        <dbReference type="Proteomes" id="UP000068832"/>
    </source>
</evidence>
<dbReference type="Pfam" id="PF01321">
    <property type="entry name" value="Creatinase_N"/>
    <property type="match status" value="1"/>
</dbReference>
<dbReference type="AlphaFoldDB" id="A0A088E2Z7"/>
<feature type="domain" description="Peptidase M24" evidence="4">
    <location>
        <begin position="137"/>
        <end position="335"/>
    </location>
</feature>
<dbReference type="GO" id="GO:0004177">
    <property type="term" value="F:aminopeptidase activity"/>
    <property type="evidence" value="ECO:0007669"/>
    <property type="project" value="UniProtKB-KW"/>
</dbReference>
<evidence type="ECO:0000313" key="14">
    <source>
        <dbReference type="Proteomes" id="UP000061362"/>
    </source>
</evidence>
<keyword evidence="2" id="KW-0378">Hydrolase</keyword>
<evidence type="ECO:0000313" key="10">
    <source>
        <dbReference type="EMBL" id="AKV80097.1"/>
    </source>
</evidence>
<sequence>MNYKNRVQRVKERLKGKADYLVLGPGSNMFYLTGFTEEPMERPILLILGEQDYMIAPKMYEQQLSGLSLEVRTYVDGEDPYSLLQIKKGSSLAIDDQLWSMFLVSILNRFSPSDLILVSPLIAPIRSVKDEEEIGIMKEGLKIAEQSFMEFISRVKEGETECRLSQILEGIFRENGVTPSFSTILTSGPNTAMPHLRCTERKVRKGEPVIVDFGIKYHGYSTDTTRVVTIGKPSQEVTKIWEIVHEAVVKAEESTYGLSGMKIDQRARGVIEGRGYGKYFIHRTGHGIGIDVHEFPYISPDNGDVIPRNSVFTIEPGIYIPEKFGIRIEDMVIMRDRAEVLSSLPKEIYQV</sequence>
<dbReference type="SUPFAM" id="SSF53092">
    <property type="entry name" value="Creatinase/prolidase N-terminal domain"/>
    <property type="match status" value="1"/>
</dbReference>
<keyword evidence="1 3" id="KW-0479">Metal-binding</keyword>
<reference evidence="11 13" key="3">
    <citation type="submission" date="2015-07" db="EMBL/GenBank/DDBJ databases">
        <title>Physiological, transcriptional responses and genome re-sequencing of acid resistant extremely thermoacidophilic Metallosphaera sedula SARC-M1.</title>
        <authorList>
            <person name="Ai C."/>
            <person name="McCarthy S."/>
            <person name="Eckrich V."/>
            <person name="Rudrappa D."/>
            <person name="Qiu G."/>
            <person name="Blum P."/>
        </authorList>
    </citation>
    <scope>NUCLEOTIDE SEQUENCE [LARGE SCALE GENOMIC DNA]</scope>
    <source>
        <strain evidence="11 13">SARC-M1</strain>
    </source>
</reference>
<evidence type="ECO:0000313" key="15">
    <source>
        <dbReference type="Proteomes" id="UP000062398"/>
    </source>
</evidence>
<dbReference type="Proteomes" id="UP000061362">
    <property type="component" value="Chromosome"/>
</dbReference>
<protein>
    <submittedName>
        <fullName evidence="6">Peptidase M24</fullName>
    </submittedName>
    <submittedName>
        <fullName evidence="7">X-pro aminopeptidase</fullName>
    </submittedName>
</protein>
<dbReference type="Proteomes" id="UP000062398">
    <property type="component" value="Chromosome"/>
</dbReference>
<accession>A0A088E2Z7</accession>
<dbReference type="PANTHER" id="PTHR46112:SF9">
    <property type="entry name" value="XAA-PRO AMINOPEPTIDASE"/>
    <property type="match status" value="1"/>
</dbReference>
<name>A0A088E2Z7_9CREN</name>
<dbReference type="EMBL" id="CP012173">
    <property type="protein sequence ID" value="AKV75606.1"/>
    <property type="molecule type" value="Genomic_DNA"/>
</dbReference>
<evidence type="ECO:0000256" key="1">
    <source>
        <dbReference type="ARBA" id="ARBA00022723"/>
    </source>
</evidence>
<evidence type="ECO:0000313" key="6">
    <source>
        <dbReference type="EMBL" id="AIM26353.1"/>
    </source>
</evidence>
<gene>
    <name evidence="6" type="ORF">HA72_0189</name>
    <name evidence="7" type="ORF">MsedA_0201</name>
    <name evidence="8" type="ORF">MsedB_0201</name>
    <name evidence="9" type="ORF">MsedC_0200</name>
    <name evidence="10" type="ORF">MsedD_0201</name>
    <name evidence="11" type="ORF">MsedE_0201</name>
</gene>
<evidence type="ECO:0000259" key="4">
    <source>
        <dbReference type="Pfam" id="PF00557"/>
    </source>
</evidence>
<dbReference type="EMBL" id="CP008822">
    <property type="protein sequence ID" value="AIM26353.1"/>
    <property type="molecule type" value="Genomic_DNA"/>
</dbReference>
<evidence type="ECO:0000313" key="11">
    <source>
        <dbReference type="EMBL" id="AKV82341.1"/>
    </source>
</evidence>
<dbReference type="PANTHER" id="PTHR46112">
    <property type="entry name" value="AMINOPEPTIDASE"/>
    <property type="match status" value="1"/>
</dbReference>
<evidence type="ECO:0000313" key="8">
    <source>
        <dbReference type="EMBL" id="AKV75606.1"/>
    </source>
</evidence>
<dbReference type="PATRIC" id="fig|43687.5.peg.194"/>
<evidence type="ECO:0000313" key="16">
    <source>
        <dbReference type="Proteomes" id="UP000062475"/>
    </source>
</evidence>
<reference evidence="6 12" key="1">
    <citation type="journal article" date="2014" name="J. Bacteriol.">
        <title>Role of an Archaeal PitA Transporter in the Copper and Arsenic Resistance of Metallosphaera sedula, an Extreme Thermoacidophile.</title>
        <authorList>
            <person name="McCarthy S."/>
            <person name="Ai C."/>
            <person name="Wheaton G."/>
            <person name="Tevatia R."/>
            <person name="Eckrich V."/>
            <person name="Kelly R."/>
            <person name="Blum P."/>
        </authorList>
    </citation>
    <scope>NUCLEOTIDE SEQUENCE [LARGE SCALE GENOMIC DNA]</scope>
    <source>
        <strain evidence="6 12">CuR1</strain>
    </source>
</reference>
<dbReference type="InterPro" id="IPR000587">
    <property type="entry name" value="Creatinase_N"/>
</dbReference>
<proteinExistence type="inferred from homology"/>
<feature type="domain" description="Creatinase N-terminal" evidence="5">
    <location>
        <begin position="6"/>
        <end position="128"/>
    </location>
</feature>
<reference evidence="14 15" key="2">
    <citation type="journal article" date="2015" name="Genome Announc.">
        <title>Complete Genome Sequences of Evolved Arsenate-Resistant Metallosphaera sedula Strains.</title>
        <authorList>
            <person name="Ai C."/>
            <person name="McCarthy S."/>
            <person name="Schackwitz W."/>
            <person name="Martin J."/>
            <person name="Lipzen A."/>
            <person name="Blum P."/>
        </authorList>
    </citation>
    <scope>NUCLEOTIDE SEQUENCE [LARGE SCALE GENOMIC DNA]</scope>
    <source>
        <strain evidence="9 15">ARS120-1</strain>
        <strain evidence="10 14">ARS120-2</strain>
        <strain evidence="7 17">ARS50-1</strain>
        <strain evidence="8 16">ARS50-2</strain>
    </source>
</reference>
<dbReference type="Proteomes" id="UP000029084">
    <property type="component" value="Chromosome"/>
</dbReference>
<evidence type="ECO:0000313" key="9">
    <source>
        <dbReference type="EMBL" id="AKV77852.1"/>
    </source>
</evidence>
<dbReference type="EMBL" id="CP012176">
    <property type="protein sequence ID" value="AKV82341.1"/>
    <property type="molecule type" value="Genomic_DNA"/>
</dbReference>
<keyword evidence="7" id="KW-0031">Aminopeptidase</keyword>
<evidence type="ECO:0000256" key="3">
    <source>
        <dbReference type="RuleBase" id="RU000590"/>
    </source>
</evidence>
<keyword evidence="7" id="KW-0645">Protease</keyword>